<dbReference type="STRING" id="84035.SAMN05660742_1345"/>
<accession>A0A1H7D6Q2</accession>
<dbReference type="RefSeq" id="WP_091835977.1">
    <property type="nucleotide sequence ID" value="NZ_FNZK01000034.1"/>
</dbReference>
<evidence type="ECO:0000313" key="3">
    <source>
        <dbReference type="Proteomes" id="UP000199662"/>
    </source>
</evidence>
<dbReference type="InterPro" id="IPR053754">
    <property type="entry name" value="OligoMan_bind_ChitinaseAct_sf"/>
</dbReference>
<dbReference type="Pfam" id="PF12151">
    <property type="entry name" value="MVL"/>
    <property type="match status" value="2"/>
</dbReference>
<gene>
    <name evidence="2" type="ORF">SAMN05660742_1345</name>
</gene>
<evidence type="ECO:0000259" key="1">
    <source>
        <dbReference type="Pfam" id="PF12151"/>
    </source>
</evidence>
<feature type="domain" description="Mannan-binding protein" evidence="1">
    <location>
        <begin position="16"/>
        <end position="51"/>
    </location>
</feature>
<reference evidence="2 3" key="1">
    <citation type="submission" date="2016-10" db="EMBL/GenBank/DDBJ databases">
        <authorList>
            <person name="de Groot N.N."/>
        </authorList>
    </citation>
    <scope>NUCLEOTIDE SEQUENCE [LARGE SCALE GENOMIC DNA]</scope>
    <source>
        <strain evidence="2 3">DSM 2179</strain>
    </source>
</reference>
<evidence type="ECO:0000313" key="2">
    <source>
        <dbReference type="EMBL" id="SEJ97436.1"/>
    </source>
</evidence>
<sequence length="115" mass="12611">MSSFTVDVPAGPIWNQQDAEKKCPMVCAAHLGKWNGQWKTVIEGEMSVCGCTFDLPYTGSDSYTMDVLAGPIWNQDDSKEKCPVVCASYGGEWNGQWTTVIEGKMSVCGCTFKIK</sequence>
<dbReference type="Gene3D" id="3.30.1490.230">
    <property type="match status" value="2"/>
</dbReference>
<dbReference type="InterPro" id="IPR021992">
    <property type="entry name" value="MVL"/>
</dbReference>
<proteinExistence type="predicted"/>
<feature type="domain" description="Mannan-binding protein" evidence="1">
    <location>
        <begin position="77"/>
        <end position="110"/>
    </location>
</feature>
<dbReference type="AlphaFoldDB" id="A0A1H7D6Q2"/>
<organism evidence="2 3">
    <name type="scientific">Propionispira arboris</name>
    <dbReference type="NCBI Taxonomy" id="84035"/>
    <lineage>
        <taxon>Bacteria</taxon>
        <taxon>Bacillati</taxon>
        <taxon>Bacillota</taxon>
        <taxon>Negativicutes</taxon>
        <taxon>Selenomonadales</taxon>
        <taxon>Selenomonadaceae</taxon>
        <taxon>Propionispira</taxon>
    </lineage>
</organism>
<protein>
    <submittedName>
        <fullName evidence="2">Mannan-binding protein</fullName>
    </submittedName>
</protein>
<dbReference type="EMBL" id="FNZK01000034">
    <property type="protein sequence ID" value="SEJ97436.1"/>
    <property type="molecule type" value="Genomic_DNA"/>
</dbReference>
<keyword evidence="3" id="KW-1185">Reference proteome</keyword>
<name>A0A1H7D6Q2_9FIRM</name>
<dbReference type="Proteomes" id="UP000199662">
    <property type="component" value="Unassembled WGS sequence"/>
</dbReference>